<feature type="domain" description="Peptidase M16 C-terminal" evidence="2">
    <location>
        <begin position="206"/>
        <end position="381"/>
    </location>
</feature>
<protein>
    <submittedName>
        <fullName evidence="3">Cytochrome b-c1 complex subunit 2, mitochondrial</fullName>
    </submittedName>
</protein>
<dbReference type="AlphaFoldDB" id="A0AAV7KFM1"/>
<proteinExistence type="predicted"/>
<evidence type="ECO:0000259" key="1">
    <source>
        <dbReference type="Pfam" id="PF00675"/>
    </source>
</evidence>
<dbReference type="Pfam" id="PF05193">
    <property type="entry name" value="Peptidase_M16_C"/>
    <property type="match status" value="1"/>
</dbReference>
<dbReference type="FunFam" id="3.30.830.10:FF:000039">
    <property type="entry name" value="Ubiquinol-cytochrome c reductase core subunit 2"/>
    <property type="match status" value="1"/>
</dbReference>
<dbReference type="GO" id="GO:0005739">
    <property type="term" value="C:mitochondrion"/>
    <property type="evidence" value="ECO:0007669"/>
    <property type="project" value="TreeGrafter"/>
</dbReference>
<reference evidence="3 4" key="1">
    <citation type="journal article" date="2023" name="BMC Biol.">
        <title>The compact genome of the sponge Oopsacas minuta (Hexactinellida) is lacking key metazoan core genes.</title>
        <authorList>
            <person name="Santini S."/>
            <person name="Schenkelaars Q."/>
            <person name="Jourda C."/>
            <person name="Duchesne M."/>
            <person name="Belahbib H."/>
            <person name="Rocher C."/>
            <person name="Selva M."/>
            <person name="Riesgo A."/>
            <person name="Vervoort M."/>
            <person name="Leys S.P."/>
            <person name="Kodjabachian L."/>
            <person name="Le Bivic A."/>
            <person name="Borchiellini C."/>
            <person name="Claverie J.M."/>
            <person name="Renard E."/>
        </authorList>
    </citation>
    <scope>NUCLEOTIDE SEQUENCE [LARGE SCALE GENOMIC DNA]</scope>
    <source>
        <strain evidence="3">SPO-2</strain>
    </source>
</reference>
<evidence type="ECO:0000259" key="2">
    <source>
        <dbReference type="Pfam" id="PF05193"/>
    </source>
</evidence>
<dbReference type="InterPro" id="IPR011765">
    <property type="entry name" value="Pept_M16_N"/>
</dbReference>
<dbReference type="GO" id="GO:0046872">
    <property type="term" value="F:metal ion binding"/>
    <property type="evidence" value="ECO:0007669"/>
    <property type="project" value="InterPro"/>
</dbReference>
<accession>A0AAV7KFM1</accession>
<dbReference type="InterPro" id="IPR050361">
    <property type="entry name" value="MPP/UQCRC_Complex"/>
</dbReference>
<dbReference type="Proteomes" id="UP001165289">
    <property type="component" value="Unassembled WGS sequence"/>
</dbReference>
<dbReference type="PANTHER" id="PTHR11851">
    <property type="entry name" value="METALLOPROTEASE"/>
    <property type="match status" value="1"/>
</dbReference>
<name>A0AAV7KFM1_9METZ</name>
<gene>
    <name evidence="3" type="ORF">LOD99_14832</name>
</gene>
<sequence>MLRILPRTVQLPLLSRSFSYESVSLSHVIPLPPILATPSTPPPSEITVSRLKNGITIASNSCYSPISQLSIAIRAGSRYQDEDNLGVAHFLLHNAFLTNSDRTGFRVTRELERIGATLNSELTRDLLVSTSSFTSGYAESVLENLSAVYNGPEFRRWEVSKDRVLLDLDRLHIHFDSLADDVMHKLAYRIGLGMPIYTPECRAALISSEDMQKYYSSRVNADNTFVIGSGIEHKELSRLVEELFVPPVKQVSGVDIPRYFGKGESHIRLYGEDTQAVLTAEGVSIGHDDLPKYIVLQHLLGVENVIKRGSMSCTRLGKCATQVNGAAMSAVNINHSDTGLFGLVARAPGNQIKKLVKAGLSACREVAKNGVSSTELIASKNRAKSAVLSQYDDLETLHNTLMLQVAMTGAVSSGREISDRIEKVSSEDVQNVARKITIAKPNLVVTGNLVDPPYLDELI</sequence>
<organism evidence="3 4">
    <name type="scientific">Oopsacas minuta</name>
    <dbReference type="NCBI Taxonomy" id="111878"/>
    <lineage>
        <taxon>Eukaryota</taxon>
        <taxon>Metazoa</taxon>
        <taxon>Porifera</taxon>
        <taxon>Hexactinellida</taxon>
        <taxon>Hexasterophora</taxon>
        <taxon>Lyssacinosida</taxon>
        <taxon>Leucopsacidae</taxon>
        <taxon>Oopsacas</taxon>
    </lineage>
</organism>
<dbReference type="Pfam" id="PF00675">
    <property type="entry name" value="Peptidase_M16"/>
    <property type="match status" value="1"/>
</dbReference>
<dbReference type="EMBL" id="JAKMXF010000066">
    <property type="protein sequence ID" value="KAI6659156.1"/>
    <property type="molecule type" value="Genomic_DNA"/>
</dbReference>
<keyword evidence="4" id="KW-1185">Reference proteome</keyword>
<evidence type="ECO:0000313" key="3">
    <source>
        <dbReference type="EMBL" id="KAI6659156.1"/>
    </source>
</evidence>
<evidence type="ECO:0000313" key="4">
    <source>
        <dbReference type="Proteomes" id="UP001165289"/>
    </source>
</evidence>
<comment type="caution">
    <text evidence="3">The sequence shown here is derived from an EMBL/GenBank/DDBJ whole genome shotgun (WGS) entry which is preliminary data.</text>
</comment>
<feature type="domain" description="Peptidase M16 N-terminal" evidence="1">
    <location>
        <begin position="59"/>
        <end position="199"/>
    </location>
</feature>
<dbReference type="PANTHER" id="PTHR11851:SF226">
    <property type="entry name" value="CYTOCHROME B-C1 COMPLEX SUBUNIT 2, MITOCHONDRIAL"/>
    <property type="match status" value="1"/>
</dbReference>
<dbReference type="InterPro" id="IPR007863">
    <property type="entry name" value="Peptidase_M16_C"/>
</dbReference>
<dbReference type="SUPFAM" id="SSF63411">
    <property type="entry name" value="LuxS/MPP-like metallohydrolase"/>
    <property type="match status" value="2"/>
</dbReference>
<dbReference type="InterPro" id="IPR011249">
    <property type="entry name" value="Metalloenz_LuxS/M16"/>
</dbReference>
<dbReference type="Gene3D" id="3.30.830.10">
    <property type="entry name" value="Metalloenzyme, LuxS/M16 peptidase-like"/>
    <property type="match status" value="2"/>
</dbReference>